<gene>
    <name evidence="1" type="ORF">GCM10011402_37540</name>
</gene>
<dbReference type="EMBL" id="BMIV01000035">
    <property type="protein sequence ID" value="GGF81392.1"/>
    <property type="molecule type" value="Genomic_DNA"/>
</dbReference>
<protein>
    <submittedName>
        <fullName evidence="1">Uncharacterized protein</fullName>
    </submittedName>
</protein>
<evidence type="ECO:0000313" key="2">
    <source>
        <dbReference type="Proteomes" id="UP000640509"/>
    </source>
</evidence>
<sequence>MGIIDPNIIAFLQNYRQAQQGNACEVQRSLGSVLVDSLRRSMMTAPVLEPAAA</sequence>
<organism evidence="1 2">
    <name type="scientific">Paracoccus acridae</name>
    <dbReference type="NCBI Taxonomy" id="1795310"/>
    <lineage>
        <taxon>Bacteria</taxon>
        <taxon>Pseudomonadati</taxon>
        <taxon>Pseudomonadota</taxon>
        <taxon>Alphaproteobacteria</taxon>
        <taxon>Rhodobacterales</taxon>
        <taxon>Paracoccaceae</taxon>
        <taxon>Paracoccus</taxon>
    </lineage>
</organism>
<keyword evidence="2" id="KW-1185">Reference proteome</keyword>
<name>A0ABQ1VNH8_9RHOB</name>
<accession>A0ABQ1VNH8</accession>
<comment type="caution">
    <text evidence="1">The sequence shown here is derived from an EMBL/GenBank/DDBJ whole genome shotgun (WGS) entry which is preliminary data.</text>
</comment>
<dbReference type="Proteomes" id="UP000640509">
    <property type="component" value="Unassembled WGS sequence"/>
</dbReference>
<proteinExistence type="predicted"/>
<dbReference type="RefSeq" id="WP_158248119.1">
    <property type="nucleotide sequence ID" value="NZ_BMIV01000035.1"/>
</dbReference>
<evidence type="ECO:0000313" key="1">
    <source>
        <dbReference type="EMBL" id="GGF81392.1"/>
    </source>
</evidence>
<reference evidence="2" key="1">
    <citation type="journal article" date="2019" name="Int. J. Syst. Evol. Microbiol.">
        <title>The Global Catalogue of Microorganisms (GCM) 10K type strain sequencing project: providing services to taxonomists for standard genome sequencing and annotation.</title>
        <authorList>
            <consortium name="The Broad Institute Genomics Platform"/>
            <consortium name="The Broad Institute Genome Sequencing Center for Infectious Disease"/>
            <person name="Wu L."/>
            <person name="Ma J."/>
        </authorList>
    </citation>
    <scope>NUCLEOTIDE SEQUENCE [LARGE SCALE GENOMIC DNA]</scope>
    <source>
        <strain evidence="2">CGMCC 1.15419</strain>
    </source>
</reference>